<feature type="compositionally biased region" description="Low complexity" evidence="7">
    <location>
        <begin position="508"/>
        <end position="521"/>
    </location>
</feature>
<accession>A0AAD4JU68</accession>
<feature type="compositionally biased region" description="Polar residues" evidence="7">
    <location>
        <begin position="1227"/>
        <end position="1250"/>
    </location>
</feature>
<feature type="compositionally biased region" description="Basic residues" evidence="7">
    <location>
        <begin position="1022"/>
        <end position="1040"/>
    </location>
</feature>
<comment type="similarity">
    <text evidence="2">Belongs to the TUB family.</text>
</comment>
<dbReference type="InterPro" id="IPR015943">
    <property type="entry name" value="WD40/YVTN_repeat-like_dom_sf"/>
</dbReference>
<keyword evidence="3" id="KW-0963">Cytoplasm</keyword>
<dbReference type="Gene3D" id="2.130.10.10">
    <property type="entry name" value="YVTN repeat-like/Quinoprotein amine dehydrogenase"/>
    <property type="match status" value="1"/>
</dbReference>
<feature type="region of interest" description="Disordered" evidence="7">
    <location>
        <begin position="1019"/>
        <end position="1047"/>
    </location>
</feature>
<dbReference type="Pfam" id="PF24797">
    <property type="entry name" value="Beta-prop_WDR35_TULP_N"/>
    <property type="match status" value="1"/>
</dbReference>
<dbReference type="PANTHER" id="PTHR16517">
    <property type="entry name" value="TUBBY-RELATED"/>
    <property type="match status" value="1"/>
</dbReference>
<feature type="compositionally biased region" description="Low complexity" evidence="7">
    <location>
        <begin position="1301"/>
        <end position="1313"/>
    </location>
</feature>
<keyword evidence="5" id="KW-0677">Repeat</keyword>
<evidence type="ECO:0000256" key="5">
    <source>
        <dbReference type="ARBA" id="ARBA00022737"/>
    </source>
</evidence>
<dbReference type="InterPro" id="IPR001680">
    <property type="entry name" value="WD40_rpt"/>
</dbReference>
<feature type="repeat" description="WD" evidence="6">
    <location>
        <begin position="81"/>
        <end position="112"/>
    </location>
</feature>
<keyword evidence="4 6" id="KW-0853">WD repeat</keyword>
<dbReference type="InterPro" id="IPR056159">
    <property type="entry name" value="Beta-prop_IFT121_TULP_N"/>
</dbReference>
<feature type="region of interest" description="Disordered" evidence="7">
    <location>
        <begin position="508"/>
        <end position="572"/>
    </location>
</feature>
<dbReference type="PROSITE" id="PS50225">
    <property type="entry name" value="SOCS"/>
    <property type="match status" value="1"/>
</dbReference>
<dbReference type="Pfam" id="PF01167">
    <property type="entry name" value="Tub"/>
    <property type="match status" value="1"/>
</dbReference>
<feature type="region of interest" description="Disordered" evidence="7">
    <location>
        <begin position="752"/>
        <end position="801"/>
    </location>
</feature>
<evidence type="ECO:0000259" key="8">
    <source>
        <dbReference type="PROSITE" id="PS50225"/>
    </source>
</evidence>
<keyword evidence="10" id="KW-1185">Reference proteome</keyword>
<dbReference type="InterPro" id="IPR036036">
    <property type="entry name" value="SOCS_box-like_dom_sf"/>
</dbReference>
<comment type="caution">
    <text evidence="9">The sequence shown here is derived from an EMBL/GenBank/DDBJ whole genome shotgun (WGS) entry which is preliminary data.</text>
</comment>
<sequence length="1487" mass="162652">MHLHFERNINTKCDCTILSLSWMGKVPDDIPEDEGWKLNRTNYYQEGWLATGNIRGIVGVTFTTSHCRKNMDYPLRTNYNLRGHRSDVILVKWNEPYQKLASCDSSGIIFVWIKYEGRWSIELINDRNTPVTHFSWSHDGRMALICYQDGFVLVGSVAGQRYWSSMLNLESTITCGIWTPDDQQVYFGTTQGQVIVMDVHGAMVSQVQLSNDVPITSMAWSCEKFKMEEGEEAEPGVTNAAKRSFVLAVSFQNGYIYLLKSFDDVSPAHINTCLNGALGMVMEWSNSRELLAVAGTLRSSTGLGMESSKLEDLATPSCYNNLVKFYTETGTCLYQAHIPCSTATVSAITWGHNDKRLFIATGTQVHIAWVSRRVASLQLLCRLQIQASVGSELLLPLLPLPSRIKSLIGNLFAQTIRCCVPDLKSLREFVSRPPLCSTRLHCTMIRHDDDSNLSSGTCYTLYLEYLGGLVPLLKGKRTSKIRPEFVIFDPQVNDNSLYFQYAAEAKSSSGSSQSTTTGNSGRTDSSDSDFDERSRFGSPRTPRKRRVRAKRRHQNGDRAASGSGGNDPDSLDELAYVDTLPEQEVKLVEVTSNIWGTKFKIHGLAKTVPANLGQVTYKTSLLHLQPRQMTLVITELRDDFPPGPDPSFNPNLFSEDEEEHHNYNHTHNHNAADAQLPHVSVTNAAAAADAVAAMKPPIMPQRRLNEGASAPPIAPMSPRPNRILARHRNSHSLQVNGGGTASSVGLSPLARAESYDDDSSNESQEAAANASANANASSSTTVLLHQAPSSSASAAGPSCSKSIARPKTISSFKNSYSRSSSNSSCQSRHAISPLYCDGSVPTLQSPKNAVAPSDIIFERPAVPAAGQTTLMSYSSNADYANNVVQVKNALMSEPVRSANSHVNPVPLNLNLNLERMDARAVKCAAPSTSTTKRRDMLYIDEETQSPTPTTSNNSNSNSAATTSSSMKRTPTVVSIAPALPDSITRSCSVGYLDSVAITPSDEALSALRKDAPNKRLILVDKRRNRNRKRQQQADARRHKLQQTGKSKSLDSCDLLSLQTKLSSKEHEQVVRKLQEISDSSACSSAANTLCFKCRNNMNPASACKRCQPAGNAALDEITTAAAAAVVVAAAAAAVAEPAKEASGGATAAAAAATQSKPTPKKRFDVITSFTDSPLFTRKHRFGYGRSKELAAGSSTENSTPLLPRKQENSFSFVKQLSEVRWRRKDPAQSQSQLPGASNASTLERQPSESGNVACGTVEATPVEAKASVSLHTQALTTLENIISRLRDLDEGRLTPPSTPQRMPRSSPASPAASKKNKRQQSNSPIRHILNSPLLNRRQRKKPSIIESSDDEGNQTNGSGEEMSSNGNGKQYRDLETFQKAQLRQKLKRGKIEPNGSASCANPAPVRREFVMHNKAPMWNEMSQVYQLDFGGRVTQESAKNFQIEFRGKQVMQFGRIDGNAYTLDFQYPFSALQAFAVALANVTQRLK</sequence>
<protein>
    <recommendedName>
        <fullName evidence="8">SOCS box domain-containing protein</fullName>
    </recommendedName>
</protein>
<dbReference type="SUPFAM" id="SSF158235">
    <property type="entry name" value="SOCS box-like"/>
    <property type="match status" value="1"/>
</dbReference>
<dbReference type="PROSITE" id="PS50082">
    <property type="entry name" value="WD_REPEATS_2"/>
    <property type="match status" value="1"/>
</dbReference>
<dbReference type="InterPro" id="IPR036322">
    <property type="entry name" value="WD40_repeat_dom_sf"/>
</dbReference>
<dbReference type="PANTHER" id="PTHR16517:SF2">
    <property type="entry name" value="TUBBY-RELATED PROTEIN 4"/>
    <property type="match status" value="1"/>
</dbReference>
<organism evidence="9 10">
    <name type="scientific">Drosophila rubida</name>
    <dbReference type="NCBI Taxonomy" id="30044"/>
    <lineage>
        <taxon>Eukaryota</taxon>
        <taxon>Metazoa</taxon>
        <taxon>Ecdysozoa</taxon>
        <taxon>Arthropoda</taxon>
        <taxon>Hexapoda</taxon>
        <taxon>Insecta</taxon>
        <taxon>Pterygota</taxon>
        <taxon>Neoptera</taxon>
        <taxon>Endopterygota</taxon>
        <taxon>Diptera</taxon>
        <taxon>Brachycera</taxon>
        <taxon>Muscomorpha</taxon>
        <taxon>Ephydroidea</taxon>
        <taxon>Drosophilidae</taxon>
        <taxon>Drosophila</taxon>
    </lineage>
</organism>
<dbReference type="Proteomes" id="UP001200034">
    <property type="component" value="Unassembled WGS sequence"/>
</dbReference>
<name>A0AAD4JU68_9MUSC</name>
<feature type="region of interest" description="Disordered" evidence="7">
    <location>
        <begin position="1221"/>
        <end position="1253"/>
    </location>
</feature>
<dbReference type="EMBL" id="JAJJHW010003409">
    <property type="protein sequence ID" value="KAH8359392.1"/>
    <property type="molecule type" value="Genomic_DNA"/>
</dbReference>
<evidence type="ECO:0000256" key="6">
    <source>
        <dbReference type="PROSITE-ProRule" id="PRU00221"/>
    </source>
</evidence>
<dbReference type="InterPro" id="IPR000007">
    <property type="entry name" value="Tubby_C"/>
</dbReference>
<dbReference type="Gene3D" id="3.20.90.10">
    <property type="entry name" value="Tubby Protein, Chain A"/>
    <property type="match status" value="1"/>
</dbReference>
<comment type="subcellular location">
    <subcellularLocation>
        <location evidence="1">Cytoplasm</location>
    </subcellularLocation>
</comment>
<feature type="compositionally biased region" description="Low complexity" evidence="7">
    <location>
        <begin position="787"/>
        <end position="801"/>
    </location>
</feature>
<evidence type="ECO:0000256" key="2">
    <source>
        <dbReference type="ARBA" id="ARBA00007129"/>
    </source>
</evidence>
<feature type="compositionally biased region" description="Low complexity" evidence="7">
    <location>
        <begin position="1356"/>
        <end position="1368"/>
    </location>
</feature>
<feature type="region of interest" description="Disordered" evidence="7">
    <location>
        <begin position="1286"/>
        <end position="1369"/>
    </location>
</feature>
<reference evidence="9" key="1">
    <citation type="journal article" date="2021" name="Mol. Ecol. Resour.">
        <title>Phylogenomic analyses of the genus Drosophila reveals genomic signals of climate adaptation.</title>
        <authorList>
            <person name="Li F."/>
            <person name="Rane R.V."/>
            <person name="Luria V."/>
            <person name="Xiong Z."/>
            <person name="Chen J."/>
            <person name="Li Z."/>
            <person name="Catullo R.A."/>
            <person name="Griffin P.C."/>
            <person name="Schiffer M."/>
            <person name="Pearce S."/>
            <person name="Lee S.F."/>
            <person name="McElroy K."/>
            <person name="Stocker A."/>
            <person name="Shirriffs J."/>
            <person name="Cockerell F."/>
            <person name="Coppin C."/>
            <person name="Sgro C.M."/>
            <person name="Karger A."/>
            <person name="Cain J.W."/>
            <person name="Weber J.A."/>
            <person name="Santpere G."/>
            <person name="Kirschner M.W."/>
            <person name="Hoffmann A.A."/>
            <person name="Oakeshott J.G."/>
            <person name="Zhang G."/>
        </authorList>
    </citation>
    <scope>NUCLEOTIDE SEQUENCE</scope>
    <source>
        <strain evidence="9">BGI-SZ-2011g</strain>
    </source>
</reference>
<evidence type="ECO:0000256" key="3">
    <source>
        <dbReference type="ARBA" id="ARBA00022490"/>
    </source>
</evidence>
<evidence type="ECO:0000313" key="10">
    <source>
        <dbReference type="Proteomes" id="UP001200034"/>
    </source>
</evidence>
<feature type="region of interest" description="Disordered" evidence="7">
    <location>
        <begin position="922"/>
        <end position="970"/>
    </location>
</feature>
<dbReference type="SUPFAM" id="SSF54518">
    <property type="entry name" value="Tubby C-terminal domain-like"/>
    <property type="match status" value="1"/>
</dbReference>
<dbReference type="InterPro" id="IPR025659">
    <property type="entry name" value="Tubby-like_C"/>
</dbReference>
<dbReference type="FunFam" id="3.20.90.10:FF:000002">
    <property type="entry name" value="Tubby like protein 4"/>
    <property type="match status" value="1"/>
</dbReference>
<proteinExistence type="inferred from homology"/>
<evidence type="ECO:0000313" key="9">
    <source>
        <dbReference type="EMBL" id="KAH8359392.1"/>
    </source>
</evidence>
<feature type="region of interest" description="Disordered" evidence="7">
    <location>
        <begin position="1186"/>
        <end position="1207"/>
    </location>
</feature>
<dbReference type="InterPro" id="IPR001496">
    <property type="entry name" value="SOCS_box"/>
</dbReference>
<evidence type="ECO:0000256" key="4">
    <source>
        <dbReference type="ARBA" id="ARBA00022574"/>
    </source>
</evidence>
<evidence type="ECO:0000256" key="7">
    <source>
        <dbReference type="SAM" id="MobiDB-lite"/>
    </source>
</evidence>
<dbReference type="SMART" id="SM00969">
    <property type="entry name" value="SOCS_box"/>
    <property type="match status" value="1"/>
</dbReference>
<feature type="compositionally biased region" description="Basic residues" evidence="7">
    <location>
        <begin position="541"/>
        <end position="553"/>
    </location>
</feature>
<dbReference type="FunFam" id="2.130.10.10:FF:001221">
    <property type="entry name" value="Tusp, isoform G"/>
    <property type="match status" value="1"/>
</dbReference>
<dbReference type="GO" id="GO:0035556">
    <property type="term" value="P:intracellular signal transduction"/>
    <property type="evidence" value="ECO:0007669"/>
    <property type="project" value="InterPro"/>
</dbReference>
<dbReference type="SUPFAM" id="SSF50978">
    <property type="entry name" value="WD40 repeat-like"/>
    <property type="match status" value="1"/>
</dbReference>
<feature type="compositionally biased region" description="Low complexity" evidence="7">
    <location>
        <begin position="945"/>
        <end position="965"/>
    </location>
</feature>
<gene>
    <name evidence="9" type="ORF">KR093_006402</name>
</gene>
<feature type="compositionally biased region" description="Low complexity" evidence="7">
    <location>
        <begin position="761"/>
        <end position="779"/>
    </location>
</feature>
<evidence type="ECO:0000256" key="1">
    <source>
        <dbReference type="ARBA" id="ARBA00004496"/>
    </source>
</evidence>
<dbReference type="GO" id="GO:0005737">
    <property type="term" value="C:cytoplasm"/>
    <property type="evidence" value="ECO:0007669"/>
    <property type="project" value="UniProtKB-SubCell"/>
</dbReference>
<feature type="domain" description="SOCS box" evidence="8">
    <location>
        <begin position="364"/>
        <end position="414"/>
    </location>
</feature>